<gene>
    <name evidence="1" type="ORF">SAMN05216474_2729</name>
</gene>
<evidence type="ECO:0008006" key="3">
    <source>
        <dbReference type="Google" id="ProtNLM"/>
    </source>
</evidence>
<name>A0A1I7BE71_9FLAO</name>
<accession>A0A1I7BE71</accession>
<evidence type="ECO:0000313" key="2">
    <source>
        <dbReference type="Proteomes" id="UP000236454"/>
    </source>
</evidence>
<evidence type="ECO:0000313" key="1">
    <source>
        <dbReference type="EMBL" id="SFT85499.1"/>
    </source>
</evidence>
<proteinExistence type="predicted"/>
<dbReference type="EMBL" id="FPAS01000005">
    <property type="protein sequence ID" value="SFT85499.1"/>
    <property type="molecule type" value="Genomic_DNA"/>
</dbReference>
<sequence>MTNFEFYHFFDKENNCLNFFKKYYQRVLHKCPKCGHEKLKWSKKIIGWRCCKCSKKISLKSISFMRDSNKLFMDWLEILHLVCHSKKSVSINEIFRKSRQTRYETVYHMVQKIRVEMGKINSIDAINSYTEFMFLEMNRKVFMNLPLSIRMTFWKSPTRTRDKVRLVVPVFLHEAILNTKVQLLEKNNYPYKKLLFVNHEIVFNKKATQLSEEIINLKWRSHLRNNVMKLLKGIYHYTTGLHLQGVLDEYSFKYNYRNTKWCKLRMFMNLEIKCIRQNNGDSG</sequence>
<protein>
    <recommendedName>
        <fullName evidence="3">Transposase zinc-ribbon domain-containing protein</fullName>
    </recommendedName>
</protein>
<dbReference type="Proteomes" id="UP000236454">
    <property type="component" value="Unassembled WGS sequence"/>
</dbReference>
<keyword evidence="2" id="KW-1185">Reference proteome</keyword>
<dbReference type="STRING" id="477690.SAMN05216474_2729"/>
<dbReference type="AlphaFoldDB" id="A0A1I7BE71"/>
<organism evidence="1 2">
    <name type="scientific">Lishizhenia tianjinensis</name>
    <dbReference type="NCBI Taxonomy" id="477690"/>
    <lineage>
        <taxon>Bacteria</taxon>
        <taxon>Pseudomonadati</taxon>
        <taxon>Bacteroidota</taxon>
        <taxon>Flavobacteriia</taxon>
        <taxon>Flavobacteriales</taxon>
        <taxon>Crocinitomicaceae</taxon>
        <taxon>Lishizhenia</taxon>
    </lineage>
</organism>
<reference evidence="1 2" key="1">
    <citation type="submission" date="2016-10" db="EMBL/GenBank/DDBJ databases">
        <authorList>
            <person name="de Groot N.N."/>
        </authorList>
    </citation>
    <scope>NUCLEOTIDE SEQUENCE [LARGE SCALE GENOMIC DNA]</scope>
    <source>
        <strain evidence="1 2">CGMCC 1.7005</strain>
    </source>
</reference>